<gene>
    <name evidence="1" type="ORF">C3Y92_02665</name>
</gene>
<organism evidence="1 2">
    <name type="scientific">Solidesulfovibrio carbinolicus</name>
    <dbReference type="NCBI Taxonomy" id="296842"/>
    <lineage>
        <taxon>Bacteria</taxon>
        <taxon>Pseudomonadati</taxon>
        <taxon>Thermodesulfobacteriota</taxon>
        <taxon>Desulfovibrionia</taxon>
        <taxon>Desulfovibrionales</taxon>
        <taxon>Desulfovibrionaceae</taxon>
        <taxon>Solidesulfovibrio</taxon>
    </lineage>
</organism>
<dbReference type="KEGG" id="dcb:C3Y92_02665"/>
<evidence type="ECO:0000313" key="1">
    <source>
        <dbReference type="EMBL" id="QAZ66199.1"/>
    </source>
</evidence>
<dbReference type="EMBL" id="CP026538">
    <property type="protein sequence ID" value="QAZ66199.1"/>
    <property type="molecule type" value="Genomic_DNA"/>
</dbReference>
<dbReference type="Proteomes" id="UP000293296">
    <property type="component" value="Chromosome"/>
</dbReference>
<sequence length="122" mass="11940">MKMHHPGIAGEPALARRMLEGCHSDSLEDTMKTVAAGLFLAAALFCGGQAMAALGDGTGSWWMDGEADAPGLGGLACGTCLGGAGGPGQGATGLGLGLGLGYGDGTMPMPQNGTGFGSPWTK</sequence>
<dbReference type="AlphaFoldDB" id="A0A4P6HY28"/>
<protein>
    <submittedName>
        <fullName evidence="1">Uncharacterized protein</fullName>
    </submittedName>
</protein>
<evidence type="ECO:0000313" key="2">
    <source>
        <dbReference type="Proteomes" id="UP000293296"/>
    </source>
</evidence>
<keyword evidence="2" id="KW-1185">Reference proteome</keyword>
<reference evidence="1 2" key="1">
    <citation type="submission" date="2018-02" db="EMBL/GenBank/DDBJ databases">
        <title>Genome sequence of Desulfovibrio carbinolicus DSM 3852.</title>
        <authorList>
            <person name="Wilbanks E."/>
            <person name="Skennerton C.T."/>
            <person name="Orphan V.J."/>
        </authorList>
    </citation>
    <scope>NUCLEOTIDE SEQUENCE [LARGE SCALE GENOMIC DNA]</scope>
    <source>
        <strain evidence="1 2">DSM 3852</strain>
    </source>
</reference>
<accession>A0A4P6HY28</accession>
<name>A0A4P6HY28_9BACT</name>
<proteinExistence type="predicted"/>